<evidence type="ECO:0000313" key="3">
    <source>
        <dbReference type="Proteomes" id="UP000281406"/>
    </source>
</evidence>
<feature type="compositionally biased region" description="Polar residues" evidence="1">
    <location>
        <begin position="59"/>
        <end position="81"/>
    </location>
</feature>
<dbReference type="AlphaFoldDB" id="A0A3N0XKA1"/>
<name>A0A3N0XKA1_ANAGA</name>
<reference evidence="2 3" key="1">
    <citation type="submission" date="2018-10" db="EMBL/GenBank/DDBJ databases">
        <title>Genome assembly for a Yunnan-Guizhou Plateau 3E fish, Anabarilius grahami (Regan), and its evolutionary and genetic applications.</title>
        <authorList>
            <person name="Jiang W."/>
        </authorList>
    </citation>
    <scope>NUCLEOTIDE SEQUENCE [LARGE SCALE GENOMIC DNA]</scope>
    <source>
        <strain evidence="2">AG-KIZ</strain>
        <tissue evidence="2">Muscle</tissue>
    </source>
</reference>
<keyword evidence="3" id="KW-1185">Reference proteome</keyword>
<feature type="region of interest" description="Disordered" evidence="1">
    <location>
        <begin position="112"/>
        <end position="137"/>
    </location>
</feature>
<evidence type="ECO:0000256" key="1">
    <source>
        <dbReference type="SAM" id="MobiDB-lite"/>
    </source>
</evidence>
<proteinExistence type="predicted"/>
<feature type="compositionally biased region" description="Basic and acidic residues" evidence="1">
    <location>
        <begin position="1"/>
        <end position="24"/>
    </location>
</feature>
<feature type="compositionally biased region" description="Basic residues" evidence="1">
    <location>
        <begin position="115"/>
        <end position="124"/>
    </location>
</feature>
<comment type="caution">
    <text evidence="2">The sequence shown here is derived from an EMBL/GenBank/DDBJ whole genome shotgun (WGS) entry which is preliminary data.</text>
</comment>
<dbReference type="Proteomes" id="UP000281406">
    <property type="component" value="Unassembled WGS sequence"/>
</dbReference>
<accession>A0A3N0XKA1</accession>
<protein>
    <submittedName>
        <fullName evidence="2">Uncharacterized protein</fullName>
    </submittedName>
</protein>
<sequence>MQTQREGKIIESERERWKRDTEAGKKKKISNLGDRAKQHKREMWRDAKKRQKNREALRNSDTPPQSPDNQNAEQPRSGSSRQHLEGKKQSRRARYKLHKEIAQLQHALTKERKLKEKYKKRLQRSVKQNESPRSKVRELYEAEQGRVLWELNEATGAIAQHTPHEQRNFYYAAVASATSAFPFMSMR</sequence>
<dbReference type="OrthoDB" id="8963817at2759"/>
<feature type="region of interest" description="Disordered" evidence="1">
    <location>
        <begin position="1"/>
        <end position="96"/>
    </location>
</feature>
<organism evidence="2 3">
    <name type="scientific">Anabarilius grahami</name>
    <name type="common">Kanglang fish</name>
    <name type="synonym">Barilius grahami</name>
    <dbReference type="NCBI Taxonomy" id="495550"/>
    <lineage>
        <taxon>Eukaryota</taxon>
        <taxon>Metazoa</taxon>
        <taxon>Chordata</taxon>
        <taxon>Craniata</taxon>
        <taxon>Vertebrata</taxon>
        <taxon>Euteleostomi</taxon>
        <taxon>Actinopterygii</taxon>
        <taxon>Neopterygii</taxon>
        <taxon>Teleostei</taxon>
        <taxon>Ostariophysi</taxon>
        <taxon>Cypriniformes</taxon>
        <taxon>Xenocyprididae</taxon>
        <taxon>Xenocypridinae</taxon>
        <taxon>Xenocypridinae incertae sedis</taxon>
        <taxon>Anabarilius</taxon>
    </lineage>
</organism>
<dbReference type="EMBL" id="RJVU01071404">
    <property type="protein sequence ID" value="ROI47937.1"/>
    <property type="molecule type" value="Genomic_DNA"/>
</dbReference>
<evidence type="ECO:0000313" key="2">
    <source>
        <dbReference type="EMBL" id="ROI47937.1"/>
    </source>
</evidence>
<gene>
    <name evidence="2" type="ORF">DPX16_16360</name>
</gene>